<evidence type="ECO:0000313" key="2">
    <source>
        <dbReference type="EMBL" id="MCI95662.1"/>
    </source>
</evidence>
<keyword evidence="3" id="KW-1185">Reference proteome</keyword>
<dbReference type="Proteomes" id="UP000265520">
    <property type="component" value="Unassembled WGS sequence"/>
</dbReference>
<accession>A0A392W7F4</accession>
<evidence type="ECO:0000313" key="3">
    <source>
        <dbReference type="Proteomes" id="UP000265520"/>
    </source>
</evidence>
<feature type="region of interest" description="Disordered" evidence="1">
    <location>
        <begin position="1"/>
        <end position="36"/>
    </location>
</feature>
<dbReference type="AlphaFoldDB" id="A0A392W7F4"/>
<sequence length="36" mass="3506">MAVPPQAAAPTVHTTNSPPQGSMSSAAATPLTISSQ</sequence>
<reference evidence="2 3" key="1">
    <citation type="journal article" date="2018" name="Front. Plant Sci.">
        <title>Red Clover (Trifolium pratense) and Zigzag Clover (T. medium) - A Picture of Genomic Similarities and Differences.</title>
        <authorList>
            <person name="Dluhosova J."/>
            <person name="Istvanek J."/>
            <person name="Nedelnik J."/>
            <person name="Repkova J."/>
        </authorList>
    </citation>
    <scope>NUCLEOTIDE SEQUENCE [LARGE SCALE GENOMIC DNA]</scope>
    <source>
        <strain evidence="3">cv. 10/8</strain>
        <tissue evidence="2">Leaf</tissue>
    </source>
</reference>
<organism evidence="2 3">
    <name type="scientific">Trifolium medium</name>
    <dbReference type="NCBI Taxonomy" id="97028"/>
    <lineage>
        <taxon>Eukaryota</taxon>
        <taxon>Viridiplantae</taxon>
        <taxon>Streptophyta</taxon>
        <taxon>Embryophyta</taxon>
        <taxon>Tracheophyta</taxon>
        <taxon>Spermatophyta</taxon>
        <taxon>Magnoliopsida</taxon>
        <taxon>eudicotyledons</taxon>
        <taxon>Gunneridae</taxon>
        <taxon>Pentapetalae</taxon>
        <taxon>rosids</taxon>
        <taxon>fabids</taxon>
        <taxon>Fabales</taxon>
        <taxon>Fabaceae</taxon>
        <taxon>Papilionoideae</taxon>
        <taxon>50 kb inversion clade</taxon>
        <taxon>NPAAA clade</taxon>
        <taxon>Hologalegina</taxon>
        <taxon>IRL clade</taxon>
        <taxon>Trifolieae</taxon>
        <taxon>Trifolium</taxon>
    </lineage>
</organism>
<feature type="compositionally biased region" description="Polar residues" evidence="1">
    <location>
        <begin position="12"/>
        <end position="36"/>
    </location>
</feature>
<proteinExistence type="predicted"/>
<dbReference type="EMBL" id="LXQA011393550">
    <property type="protein sequence ID" value="MCI95662.1"/>
    <property type="molecule type" value="Genomic_DNA"/>
</dbReference>
<protein>
    <submittedName>
        <fullName evidence="2">Uncharacterized protein</fullName>
    </submittedName>
</protein>
<comment type="caution">
    <text evidence="2">The sequence shown here is derived from an EMBL/GenBank/DDBJ whole genome shotgun (WGS) entry which is preliminary data.</text>
</comment>
<name>A0A392W7F4_9FABA</name>
<evidence type="ECO:0000256" key="1">
    <source>
        <dbReference type="SAM" id="MobiDB-lite"/>
    </source>
</evidence>